<gene>
    <name evidence="1" type="ORF">NCTC5052_04736</name>
</gene>
<proteinExistence type="predicted"/>
<protein>
    <submittedName>
        <fullName evidence="1">Uncharacterized protein</fullName>
    </submittedName>
</protein>
<evidence type="ECO:0000313" key="2">
    <source>
        <dbReference type="Proteomes" id="UP000254103"/>
    </source>
</evidence>
<accession>A0A210UQ64</accession>
<dbReference type="Proteomes" id="UP000254103">
    <property type="component" value="Unassembled WGS sequence"/>
</dbReference>
<sequence>MGILGKFGNFLEKSGVSVFSKETLKLLTEMNDQGVYQSSLAAVDFALSMRNEEHFETFVLSRILLEPYQSSNDERMTLYRIMQDNYGQGLKMFKKSLAFAKQYGGEDIVKGEFNFKLMGFRIIMFNLAYNSKLIDFDIASKFYETLWRSTKGDTPDNAIDDFIQREKLMVSIGVSDPTANQKKEDYQFYKNVISLWASRGIMNV</sequence>
<organism evidence="1 2">
    <name type="scientific">Klebsiella pneumoniae</name>
    <dbReference type="NCBI Taxonomy" id="573"/>
    <lineage>
        <taxon>Bacteria</taxon>
        <taxon>Pseudomonadati</taxon>
        <taxon>Pseudomonadota</taxon>
        <taxon>Gammaproteobacteria</taxon>
        <taxon>Enterobacterales</taxon>
        <taxon>Enterobacteriaceae</taxon>
        <taxon>Klebsiella/Raoultella group</taxon>
        <taxon>Klebsiella</taxon>
        <taxon>Klebsiella pneumoniae complex</taxon>
    </lineage>
</organism>
<reference evidence="1 2" key="1">
    <citation type="submission" date="2018-06" db="EMBL/GenBank/DDBJ databases">
        <authorList>
            <consortium name="Pathogen Informatics"/>
            <person name="Doyle S."/>
        </authorList>
    </citation>
    <scope>NUCLEOTIDE SEQUENCE [LARGE SCALE GENOMIC DNA]</scope>
    <source>
        <strain evidence="1 2">NCTC5052</strain>
    </source>
</reference>
<dbReference type="RefSeq" id="WP_025368005.1">
    <property type="nucleotide sequence ID" value="NZ_BIID01000034.1"/>
</dbReference>
<name>A0A210UQ64_KLEPN</name>
<dbReference type="EMBL" id="UGLJ01000002">
    <property type="protein sequence ID" value="STT96198.1"/>
    <property type="molecule type" value="Genomic_DNA"/>
</dbReference>
<evidence type="ECO:0000313" key="1">
    <source>
        <dbReference type="EMBL" id="STT96198.1"/>
    </source>
</evidence>
<dbReference type="AlphaFoldDB" id="A0A210UQ64"/>